<reference evidence="1 2" key="1">
    <citation type="submission" date="2016-04" db="EMBL/GenBank/DDBJ databases">
        <title>Genome sequence of Methanobrevibacter curvatus DSM 11111.</title>
        <authorList>
            <person name="Poehlein A."/>
            <person name="Seedorf H."/>
            <person name="Daniel R."/>
        </authorList>
    </citation>
    <scope>NUCLEOTIDE SEQUENCE [LARGE SCALE GENOMIC DNA]</scope>
    <source>
        <strain evidence="1 2">DSM 11111</strain>
    </source>
</reference>
<dbReference type="InterPro" id="IPR045944">
    <property type="entry name" value="DUF6364"/>
</dbReference>
<sequence>MQNRVKTTLSLDKDIIKSIKLVALNKDTTQTKIINEYLKQGLMNEEDINKENKIPEHLILNKSTYNPDHEKLMSMAGIAKNGKPFSSVELIRKMREGGHDIP</sequence>
<dbReference type="Pfam" id="PF19891">
    <property type="entry name" value="DUF6364"/>
    <property type="match status" value="1"/>
</dbReference>
<accession>A0A165ZI10</accession>
<comment type="caution">
    <text evidence="1">The sequence shown here is derived from an EMBL/GenBank/DDBJ whole genome shotgun (WGS) entry which is preliminary data.</text>
</comment>
<protein>
    <submittedName>
        <fullName evidence="1">Uncharacterized protein</fullName>
    </submittedName>
</protein>
<proteinExistence type="predicted"/>
<keyword evidence="2" id="KW-1185">Reference proteome</keyword>
<gene>
    <name evidence="1" type="ORF">MBCUR_16770</name>
</gene>
<evidence type="ECO:0000313" key="2">
    <source>
        <dbReference type="Proteomes" id="UP000077245"/>
    </source>
</evidence>
<evidence type="ECO:0000313" key="1">
    <source>
        <dbReference type="EMBL" id="KZX10762.1"/>
    </source>
</evidence>
<organism evidence="1 2">
    <name type="scientific">Methanobrevibacter curvatus</name>
    <dbReference type="NCBI Taxonomy" id="49547"/>
    <lineage>
        <taxon>Archaea</taxon>
        <taxon>Methanobacteriati</taxon>
        <taxon>Methanobacteriota</taxon>
        <taxon>Methanomada group</taxon>
        <taxon>Methanobacteria</taxon>
        <taxon>Methanobacteriales</taxon>
        <taxon>Methanobacteriaceae</taxon>
        <taxon>Methanobrevibacter</taxon>
    </lineage>
</organism>
<dbReference type="STRING" id="49547.MBCUR_16770"/>
<dbReference type="OrthoDB" id="76757at2157"/>
<dbReference type="Proteomes" id="UP000077245">
    <property type="component" value="Unassembled WGS sequence"/>
</dbReference>
<dbReference type="PATRIC" id="fig|49547.3.peg.1784"/>
<name>A0A165ZI10_9EURY</name>
<dbReference type="AlphaFoldDB" id="A0A165ZI10"/>
<dbReference type="EMBL" id="LWMV01000203">
    <property type="protein sequence ID" value="KZX10762.1"/>
    <property type="molecule type" value="Genomic_DNA"/>
</dbReference>
<dbReference type="RefSeq" id="WP_067092461.1">
    <property type="nucleotide sequence ID" value="NZ_LWMV01000203.1"/>
</dbReference>